<sequence>MTLKINRFLWLGAAVALLQSGALYAMVAQHASILRNGTDITLLTEPVDPHDLLRGDYVTLGYGISNIEAGKVSGTPPVADGLADIYVTVKQGDDGAWTFGSASWQKREDLQAGEIQLRGRTASFPNAAVYHELRVTYGIERYYVPEGQGRAIEDQQRERKIEAVIAVSPTGDAQIRALKDDGNVLYEEPIY</sequence>
<evidence type="ECO:0000313" key="2">
    <source>
        <dbReference type="EMBL" id="PIO45710.1"/>
    </source>
</evidence>
<comment type="caution">
    <text evidence="2">The sequence shown here is derived from an EMBL/GenBank/DDBJ whole genome shotgun (WGS) entry which is preliminary data.</text>
</comment>
<feature type="chain" id="PRO_5014673593" description="GDYXXLXY domain-containing protein" evidence="1">
    <location>
        <begin position="26"/>
        <end position="191"/>
    </location>
</feature>
<evidence type="ECO:0008006" key="4">
    <source>
        <dbReference type="Google" id="ProtNLM"/>
    </source>
</evidence>
<protein>
    <recommendedName>
        <fullName evidence="4">GDYXXLXY domain-containing protein</fullName>
    </recommendedName>
</protein>
<keyword evidence="3" id="KW-1185">Reference proteome</keyword>
<feature type="signal peptide" evidence="1">
    <location>
        <begin position="1"/>
        <end position="25"/>
    </location>
</feature>
<dbReference type="OrthoDB" id="4868247at2"/>
<dbReference type="Pfam" id="PF14345">
    <property type="entry name" value="GDYXXLXY"/>
    <property type="match status" value="1"/>
</dbReference>
<dbReference type="AlphaFoldDB" id="A0A2N9W1U2"/>
<dbReference type="EMBL" id="MZMT01000017">
    <property type="protein sequence ID" value="PIO45710.1"/>
    <property type="molecule type" value="Genomic_DNA"/>
</dbReference>
<evidence type="ECO:0000256" key="1">
    <source>
        <dbReference type="SAM" id="SignalP"/>
    </source>
</evidence>
<dbReference type="Proteomes" id="UP000232163">
    <property type="component" value="Unassembled WGS sequence"/>
</dbReference>
<reference evidence="3" key="1">
    <citation type="journal article" date="2017" name="Int J Environ Stud">
        <title>Does the Miocene-Pliocene relict legume Oxytropis triphylla form nitrogen-fixing nodules with a combination of bacterial strains?</title>
        <authorList>
            <person name="Safronova V."/>
            <person name="Belimov A."/>
            <person name="Sazanova A."/>
            <person name="Kuznetsova I."/>
            <person name="Popova J."/>
            <person name="Andronov E."/>
            <person name="Verkhozina A."/>
            <person name="Tikhonovich I."/>
        </authorList>
    </citation>
    <scope>NUCLEOTIDE SEQUENCE [LARGE SCALE GENOMIC DNA]</scope>
    <source>
        <strain evidence="3">Tri-38</strain>
    </source>
</reference>
<dbReference type="RefSeq" id="WP_099998846.1">
    <property type="nucleotide sequence ID" value="NZ_CP017940.1"/>
</dbReference>
<gene>
    <name evidence="2" type="ORF">B5P45_06890</name>
</gene>
<accession>A0A2N9W1U2</accession>
<name>A0A2N9W1U2_9HYPH</name>
<evidence type="ECO:0000313" key="3">
    <source>
        <dbReference type="Proteomes" id="UP000232163"/>
    </source>
</evidence>
<proteinExistence type="predicted"/>
<dbReference type="KEGG" id="pht:BLM14_07640"/>
<keyword evidence="1" id="KW-0732">Signal</keyword>
<dbReference type="InterPro" id="IPR025833">
    <property type="entry name" value="GDYXXLXY"/>
</dbReference>
<organism evidence="2 3">
    <name type="scientific">Phyllobacterium zundukense</name>
    <dbReference type="NCBI Taxonomy" id="1867719"/>
    <lineage>
        <taxon>Bacteria</taxon>
        <taxon>Pseudomonadati</taxon>
        <taxon>Pseudomonadota</taxon>
        <taxon>Alphaproteobacteria</taxon>
        <taxon>Hyphomicrobiales</taxon>
        <taxon>Phyllobacteriaceae</taxon>
        <taxon>Phyllobacterium</taxon>
    </lineage>
</organism>